<dbReference type="Proteomes" id="UP000193487">
    <property type="component" value="Unassembled WGS sequence"/>
</dbReference>
<feature type="transmembrane region" description="Helical" evidence="1">
    <location>
        <begin position="219"/>
        <end position="238"/>
    </location>
</feature>
<name>A0A1X1XQC3_9MYCO</name>
<keyword evidence="1" id="KW-1133">Transmembrane helix</keyword>
<keyword evidence="1" id="KW-0472">Membrane</keyword>
<dbReference type="AlphaFoldDB" id="A0A1X1XQC3"/>
<evidence type="ECO:0000256" key="1">
    <source>
        <dbReference type="SAM" id="Phobius"/>
    </source>
</evidence>
<feature type="transmembrane region" description="Helical" evidence="1">
    <location>
        <begin position="116"/>
        <end position="137"/>
    </location>
</feature>
<gene>
    <name evidence="2" type="ORF">AWC14_09590</name>
</gene>
<dbReference type="Pfam" id="PF02405">
    <property type="entry name" value="MlaE"/>
    <property type="match status" value="1"/>
</dbReference>
<evidence type="ECO:0000313" key="3">
    <source>
        <dbReference type="Proteomes" id="UP000193487"/>
    </source>
</evidence>
<protein>
    <submittedName>
        <fullName evidence="2">ABC transporter</fullName>
    </submittedName>
</protein>
<keyword evidence="3" id="KW-1185">Reference proteome</keyword>
<accession>A0A1X1XQC3</accession>
<feature type="transmembrane region" description="Helical" evidence="1">
    <location>
        <begin position="258"/>
        <end position="277"/>
    </location>
</feature>
<organism evidence="2 3">
    <name type="scientific">Mycobacterium kyorinense</name>
    <dbReference type="NCBI Taxonomy" id="487514"/>
    <lineage>
        <taxon>Bacteria</taxon>
        <taxon>Bacillati</taxon>
        <taxon>Actinomycetota</taxon>
        <taxon>Actinomycetes</taxon>
        <taxon>Mycobacteriales</taxon>
        <taxon>Mycobacteriaceae</taxon>
        <taxon>Mycobacterium</taxon>
    </lineage>
</organism>
<evidence type="ECO:0000313" key="2">
    <source>
        <dbReference type="EMBL" id="ORW00981.1"/>
    </source>
</evidence>
<dbReference type="PANTHER" id="PTHR30188">
    <property type="entry name" value="ABC TRANSPORTER PERMEASE PROTEIN-RELATED"/>
    <property type="match status" value="1"/>
</dbReference>
<dbReference type="GO" id="GO:0043190">
    <property type="term" value="C:ATP-binding cassette (ABC) transporter complex"/>
    <property type="evidence" value="ECO:0007669"/>
    <property type="project" value="InterPro"/>
</dbReference>
<proteinExistence type="predicted"/>
<sequence length="286" mass="29853">MLAVDRGTDVAPDGVAAIEEWTAGYIRRHPLASLATVGEQYVLAVRTIQYFFFDLFTGRFQWIEFLRQGAFMAGTAVLPTVLVALPIGVTLSIQFALLANQVGATSLAGAASGLAVIRQAASLVAAVLMAAAVGSAITADLGSRTMREETDAMEVMGVSVIRRLVVPRFAAAIMIGVALTGITCFVGFLASYLFNVYFQRGAPGSFVATFSSFATTGDMIVALLKAVVYGGIVAVVACQKGLCTRGGPTGVADSVNAAVVEAILVLMIVNVGISQLYNVLFPRTGL</sequence>
<dbReference type="PANTHER" id="PTHR30188:SF4">
    <property type="entry name" value="PROTEIN TRIGALACTOSYLDIACYLGLYCEROL 1, CHLOROPLASTIC"/>
    <property type="match status" value="1"/>
</dbReference>
<dbReference type="InterPro" id="IPR030802">
    <property type="entry name" value="Permease_MalE"/>
</dbReference>
<dbReference type="EMBL" id="LQPE01000143">
    <property type="protein sequence ID" value="ORW00981.1"/>
    <property type="molecule type" value="Genomic_DNA"/>
</dbReference>
<feature type="transmembrane region" description="Helical" evidence="1">
    <location>
        <begin position="169"/>
        <end position="194"/>
    </location>
</feature>
<keyword evidence="1" id="KW-0812">Transmembrane</keyword>
<dbReference type="RefSeq" id="WP_045373874.1">
    <property type="nucleotide sequence ID" value="NZ_BBKA01000011.1"/>
</dbReference>
<dbReference type="GO" id="GO:0005548">
    <property type="term" value="F:phospholipid transporter activity"/>
    <property type="evidence" value="ECO:0007669"/>
    <property type="project" value="TreeGrafter"/>
</dbReference>
<dbReference type="OrthoDB" id="5243306at2"/>
<reference evidence="2 3" key="1">
    <citation type="submission" date="2016-01" db="EMBL/GenBank/DDBJ databases">
        <title>The new phylogeny of the genus Mycobacterium.</title>
        <authorList>
            <person name="Tarcisio F."/>
            <person name="Conor M."/>
            <person name="Antonella G."/>
            <person name="Elisabetta G."/>
            <person name="Giulia F.S."/>
            <person name="Sara T."/>
            <person name="Anna F."/>
            <person name="Clotilde B."/>
            <person name="Roberto B."/>
            <person name="Veronica D.S."/>
            <person name="Fabio R."/>
            <person name="Monica P."/>
            <person name="Olivier J."/>
            <person name="Enrico T."/>
            <person name="Nicola S."/>
        </authorList>
    </citation>
    <scope>NUCLEOTIDE SEQUENCE [LARGE SCALE GENOMIC DNA]</scope>
    <source>
        <strain evidence="2 3">DSM 45166</strain>
    </source>
</reference>
<feature type="transmembrane region" description="Helical" evidence="1">
    <location>
        <begin position="69"/>
        <end position="96"/>
    </location>
</feature>
<comment type="caution">
    <text evidence="2">The sequence shown here is derived from an EMBL/GenBank/DDBJ whole genome shotgun (WGS) entry which is preliminary data.</text>
</comment>